<accession>A0AAE0HFI7</accession>
<dbReference type="RefSeq" id="XP_062658908.1">
    <property type="nucleotide sequence ID" value="XM_062805220.1"/>
</dbReference>
<keyword evidence="3" id="KW-0804">Transcription</keyword>
<dbReference type="GO" id="GO:0000435">
    <property type="term" value="P:positive regulation of transcription from RNA polymerase II promoter by galactose"/>
    <property type="evidence" value="ECO:0007669"/>
    <property type="project" value="TreeGrafter"/>
</dbReference>
<dbReference type="GO" id="GO:0005634">
    <property type="term" value="C:nucleus"/>
    <property type="evidence" value="ECO:0007669"/>
    <property type="project" value="TreeGrafter"/>
</dbReference>
<dbReference type="AlphaFoldDB" id="A0AAE0HFI7"/>
<comment type="caution">
    <text evidence="6">The sequence shown here is derived from an EMBL/GenBank/DDBJ whole genome shotgun (WGS) entry which is preliminary data.</text>
</comment>
<dbReference type="Proteomes" id="UP001278766">
    <property type="component" value="Unassembled WGS sequence"/>
</dbReference>
<dbReference type="EMBL" id="JAUEPN010000004">
    <property type="protein sequence ID" value="KAK3295394.1"/>
    <property type="molecule type" value="Genomic_DNA"/>
</dbReference>
<sequence>MINYTVKLLQVVEEMRAAARTPGVKLKPGNQDPFSLPDPSALLSINSKVDDLFTDMPAHLRVDADYSKLPLNEDQVKFFQSQSHALRFRLLLFRVFLLRPSLLAEAQRWATRKSGPVQTAALKFQERLHYEICNLCLETVHKMLEEIHATLATSGGVSAWYALHFTFASATTLLVATLSPRLGVSLETEPTKSSWDRAMGILDFHKSYVVSASRGIDVLLRYRQSITMRSSGSLGLPPTMTQEMADMEVPPSSSYLLQAQQNQQPQQPQQPYPHTQSWDQQHAMPTPPMMGTWMMDGIEFGMEELGDAWLTTTQDWGHQDWVLAHLQGTTGT</sequence>
<gene>
    <name evidence="6" type="ORF">B0H64DRAFT_417117</name>
</gene>
<evidence type="ECO:0000256" key="1">
    <source>
        <dbReference type="ARBA" id="ARBA00023015"/>
    </source>
</evidence>
<evidence type="ECO:0000256" key="3">
    <source>
        <dbReference type="ARBA" id="ARBA00023163"/>
    </source>
</evidence>
<dbReference type="PANTHER" id="PTHR47424:SF3">
    <property type="entry name" value="REGULATORY PROTEIN GAL4"/>
    <property type="match status" value="1"/>
</dbReference>
<protein>
    <recommendedName>
        <fullName evidence="8">Transcription factor domain-containing protein</fullName>
    </recommendedName>
</protein>
<dbReference type="PANTHER" id="PTHR47424">
    <property type="entry name" value="REGULATORY PROTEIN GAL4"/>
    <property type="match status" value="1"/>
</dbReference>
<reference evidence="6" key="1">
    <citation type="journal article" date="2023" name="Mol. Phylogenet. Evol.">
        <title>Genome-scale phylogeny and comparative genomics of the fungal order Sordariales.</title>
        <authorList>
            <person name="Hensen N."/>
            <person name="Bonometti L."/>
            <person name="Westerberg I."/>
            <person name="Brannstrom I.O."/>
            <person name="Guillou S."/>
            <person name="Cros-Aarteil S."/>
            <person name="Calhoun S."/>
            <person name="Haridas S."/>
            <person name="Kuo A."/>
            <person name="Mondo S."/>
            <person name="Pangilinan J."/>
            <person name="Riley R."/>
            <person name="LaButti K."/>
            <person name="Andreopoulos B."/>
            <person name="Lipzen A."/>
            <person name="Chen C."/>
            <person name="Yan M."/>
            <person name="Daum C."/>
            <person name="Ng V."/>
            <person name="Clum A."/>
            <person name="Steindorff A."/>
            <person name="Ohm R.A."/>
            <person name="Martin F."/>
            <person name="Silar P."/>
            <person name="Natvig D.O."/>
            <person name="Lalanne C."/>
            <person name="Gautier V."/>
            <person name="Ament-Velasquez S.L."/>
            <person name="Kruys A."/>
            <person name="Hutchinson M.I."/>
            <person name="Powell A.J."/>
            <person name="Barry K."/>
            <person name="Miller A.N."/>
            <person name="Grigoriev I.V."/>
            <person name="Debuchy R."/>
            <person name="Gladieux P."/>
            <person name="Hiltunen Thoren M."/>
            <person name="Johannesson H."/>
        </authorList>
    </citation>
    <scope>NUCLEOTIDE SEQUENCE</scope>
    <source>
        <strain evidence="6">CBS 168.71</strain>
    </source>
</reference>
<evidence type="ECO:0008006" key="8">
    <source>
        <dbReference type="Google" id="ProtNLM"/>
    </source>
</evidence>
<keyword evidence="2" id="KW-0238">DNA-binding</keyword>
<dbReference type="GO" id="GO:0000981">
    <property type="term" value="F:DNA-binding transcription factor activity, RNA polymerase II-specific"/>
    <property type="evidence" value="ECO:0007669"/>
    <property type="project" value="TreeGrafter"/>
</dbReference>
<keyword evidence="1" id="KW-0805">Transcription regulation</keyword>
<evidence type="ECO:0000256" key="2">
    <source>
        <dbReference type="ARBA" id="ARBA00023125"/>
    </source>
</evidence>
<feature type="compositionally biased region" description="Low complexity" evidence="5">
    <location>
        <begin position="258"/>
        <end position="276"/>
    </location>
</feature>
<evidence type="ECO:0000313" key="7">
    <source>
        <dbReference type="Proteomes" id="UP001278766"/>
    </source>
</evidence>
<name>A0AAE0HFI7_9PEZI</name>
<dbReference type="InterPro" id="IPR051127">
    <property type="entry name" value="Fungal_SecMet_Regulators"/>
</dbReference>
<dbReference type="GO" id="GO:0000978">
    <property type="term" value="F:RNA polymerase II cis-regulatory region sequence-specific DNA binding"/>
    <property type="evidence" value="ECO:0007669"/>
    <property type="project" value="TreeGrafter"/>
</dbReference>
<evidence type="ECO:0000256" key="4">
    <source>
        <dbReference type="ARBA" id="ARBA00023242"/>
    </source>
</evidence>
<proteinExistence type="predicted"/>
<dbReference type="GeneID" id="87842168"/>
<feature type="region of interest" description="Disordered" evidence="5">
    <location>
        <begin position="258"/>
        <end position="290"/>
    </location>
</feature>
<evidence type="ECO:0000313" key="6">
    <source>
        <dbReference type="EMBL" id="KAK3295394.1"/>
    </source>
</evidence>
<evidence type="ECO:0000256" key="5">
    <source>
        <dbReference type="SAM" id="MobiDB-lite"/>
    </source>
</evidence>
<reference evidence="6" key="2">
    <citation type="submission" date="2023-06" db="EMBL/GenBank/DDBJ databases">
        <authorList>
            <consortium name="Lawrence Berkeley National Laboratory"/>
            <person name="Haridas S."/>
            <person name="Hensen N."/>
            <person name="Bonometti L."/>
            <person name="Westerberg I."/>
            <person name="Brannstrom I.O."/>
            <person name="Guillou S."/>
            <person name="Cros-Aarteil S."/>
            <person name="Calhoun S."/>
            <person name="Kuo A."/>
            <person name="Mondo S."/>
            <person name="Pangilinan J."/>
            <person name="Riley R."/>
            <person name="Labutti K."/>
            <person name="Andreopoulos B."/>
            <person name="Lipzen A."/>
            <person name="Chen C."/>
            <person name="Yanf M."/>
            <person name="Daum C."/>
            <person name="Ng V."/>
            <person name="Clum A."/>
            <person name="Steindorff A."/>
            <person name="Ohm R."/>
            <person name="Martin F."/>
            <person name="Silar P."/>
            <person name="Natvig D."/>
            <person name="Lalanne C."/>
            <person name="Gautier V."/>
            <person name="Ament-Velasquez S.L."/>
            <person name="Kruys A."/>
            <person name="Hutchinson M.I."/>
            <person name="Powell A.J."/>
            <person name="Barry K."/>
            <person name="Miller A.N."/>
            <person name="Grigoriev I.V."/>
            <person name="Debuchy R."/>
            <person name="Gladieux P."/>
            <person name="Thoren M.H."/>
            <person name="Johannesson H."/>
        </authorList>
    </citation>
    <scope>NUCLEOTIDE SEQUENCE</scope>
    <source>
        <strain evidence="6">CBS 168.71</strain>
    </source>
</reference>
<organism evidence="6 7">
    <name type="scientific">Chaetomium fimeti</name>
    <dbReference type="NCBI Taxonomy" id="1854472"/>
    <lineage>
        <taxon>Eukaryota</taxon>
        <taxon>Fungi</taxon>
        <taxon>Dikarya</taxon>
        <taxon>Ascomycota</taxon>
        <taxon>Pezizomycotina</taxon>
        <taxon>Sordariomycetes</taxon>
        <taxon>Sordariomycetidae</taxon>
        <taxon>Sordariales</taxon>
        <taxon>Chaetomiaceae</taxon>
        <taxon>Chaetomium</taxon>
    </lineage>
</organism>
<keyword evidence="7" id="KW-1185">Reference proteome</keyword>
<keyword evidence="4" id="KW-0539">Nucleus</keyword>